<accession>A0A6P1CVT9</accession>
<sequence length="284" mass="28012">MAPAQPHPGASNFGPGTQPFGSPPDNSSPGGGPGKLLAFGAAAMAVVAVGVGVVAVTVSGSDEASASDGSTPSMVSALTTGESPSKAPRSTSARPRSSEPTHAAEIGPIVPGYQPVAVPNRSAAYDVPAGWRVAPEGNVGGFGQPPEAVVGTGLATDGVDYCPGSTRTVAFLTGSDTTDPAKAATDTGTKAATIAYTGSRDVKPGAAQPLTSADGSQQGMLVETTGRLDSAKPGCAAQFSVYTYAVPARTGTIVLVLAADTGVPDAVDPATAKRILSSIRPLKR</sequence>
<feature type="compositionally biased region" description="Low complexity" evidence="1">
    <location>
        <begin position="61"/>
        <end position="70"/>
    </location>
</feature>
<dbReference type="InterPro" id="IPR058330">
    <property type="entry name" value="DUF8017"/>
</dbReference>
<dbReference type="EMBL" id="JAAGVB010000057">
    <property type="protein sequence ID" value="NEW35957.1"/>
    <property type="molecule type" value="Genomic_DNA"/>
</dbReference>
<organism evidence="4 5">
    <name type="scientific">Nocardia cyriacigeorgica</name>
    <dbReference type="NCBI Taxonomy" id="135487"/>
    <lineage>
        <taxon>Bacteria</taxon>
        <taxon>Bacillati</taxon>
        <taxon>Actinomycetota</taxon>
        <taxon>Actinomycetes</taxon>
        <taxon>Mycobacteriales</taxon>
        <taxon>Nocardiaceae</taxon>
        <taxon>Nocardia</taxon>
    </lineage>
</organism>
<feature type="compositionally biased region" description="Low complexity" evidence="1">
    <location>
        <begin position="83"/>
        <end position="95"/>
    </location>
</feature>
<evidence type="ECO:0000259" key="3">
    <source>
        <dbReference type="Pfam" id="PF26056"/>
    </source>
</evidence>
<gene>
    <name evidence="4" type="ORF">GV791_25810</name>
</gene>
<evidence type="ECO:0000256" key="1">
    <source>
        <dbReference type="SAM" id="MobiDB-lite"/>
    </source>
</evidence>
<name>A0A6P1CVT9_9NOCA</name>
<proteinExistence type="predicted"/>
<dbReference type="Proteomes" id="UP000471166">
    <property type="component" value="Unassembled WGS sequence"/>
</dbReference>
<dbReference type="RefSeq" id="WP_163847280.1">
    <property type="nucleotide sequence ID" value="NZ_JAAGVB010000057.1"/>
</dbReference>
<feature type="region of interest" description="Disordered" evidence="1">
    <location>
        <begin position="1"/>
        <end position="35"/>
    </location>
</feature>
<feature type="domain" description="DUF8017" evidence="3">
    <location>
        <begin position="108"/>
        <end position="283"/>
    </location>
</feature>
<dbReference type="Pfam" id="PF26056">
    <property type="entry name" value="DUF8017"/>
    <property type="match status" value="1"/>
</dbReference>
<feature type="transmembrane region" description="Helical" evidence="2">
    <location>
        <begin position="36"/>
        <end position="58"/>
    </location>
</feature>
<evidence type="ECO:0000313" key="5">
    <source>
        <dbReference type="Proteomes" id="UP000471166"/>
    </source>
</evidence>
<feature type="compositionally biased region" description="Polar residues" evidence="1">
    <location>
        <begin position="71"/>
        <end position="82"/>
    </location>
</feature>
<comment type="caution">
    <text evidence="4">The sequence shown here is derived from an EMBL/GenBank/DDBJ whole genome shotgun (WGS) entry which is preliminary data.</text>
</comment>
<keyword evidence="2" id="KW-0472">Membrane</keyword>
<protein>
    <recommendedName>
        <fullName evidence="3">DUF8017 domain-containing protein</fullName>
    </recommendedName>
</protein>
<keyword evidence="2" id="KW-1133">Transmembrane helix</keyword>
<feature type="compositionally biased region" description="Low complexity" evidence="1">
    <location>
        <begin position="19"/>
        <end position="28"/>
    </location>
</feature>
<evidence type="ECO:0000313" key="4">
    <source>
        <dbReference type="EMBL" id="NEW35957.1"/>
    </source>
</evidence>
<evidence type="ECO:0000256" key="2">
    <source>
        <dbReference type="SAM" id="Phobius"/>
    </source>
</evidence>
<reference evidence="4 5" key="1">
    <citation type="submission" date="2020-01" db="EMBL/GenBank/DDBJ databases">
        <title>Genetics and antimicrobial susceptibilities of Nocardia species isolated from the soil; a comparison with species isolated from humans.</title>
        <authorList>
            <person name="Carrasco G."/>
            <person name="Monzon S."/>
            <person name="Sansegundo M."/>
            <person name="Garcia E."/>
            <person name="Garrido N."/>
            <person name="Medina M.J."/>
            <person name="Villalon P."/>
            <person name="Ramirez-Arocha A.C."/>
            <person name="Jimenez P."/>
            <person name="Cuesta I."/>
            <person name="Valdezate S."/>
        </authorList>
    </citation>
    <scope>NUCLEOTIDE SEQUENCE [LARGE SCALE GENOMIC DNA]</scope>
    <source>
        <strain evidence="4 5">CNM20110626</strain>
    </source>
</reference>
<keyword evidence="2" id="KW-0812">Transmembrane</keyword>
<feature type="region of interest" description="Disordered" evidence="1">
    <location>
        <begin position="61"/>
        <end position="112"/>
    </location>
</feature>
<dbReference type="AlphaFoldDB" id="A0A6P1CVT9"/>